<dbReference type="Gene3D" id="3.10.129.10">
    <property type="entry name" value="Hotdog Thioesterase"/>
    <property type="match status" value="1"/>
</dbReference>
<accession>A0A3B0R7Z7</accession>
<dbReference type="SUPFAM" id="SSF54637">
    <property type="entry name" value="Thioesterase/thiol ester dehydrase-isomerase"/>
    <property type="match status" value="1"/>
</dbReference>
<evidence type="ECO:0000313" key="3">
    <source>
        <dbReference type="EMBL" id="VAV88319.1"/>
    </source>
</evidence>
<dbReference type="Pfam" id="PF01575">
    <property type="entry name" value="MaoC_dehydratas"/>
    <property type="match status" value="1"/>
</dbReference>
<dbReference type="PANTHER" id="PTHR43437:SF3">
    <property type="entry name" value="HYDROXYACYL-THIOESTER DEHYDRATASE TYPE 2, MITOCHONDRIAL"/>
    <property type="match status" value="1"/>
</dbReference>
<evidence type="ECO:0000259" key="2">
    <source>
        <dbReference type="Pfam" id="PF01575"/>
    </source>
</evidence>
<organism evidence="3">
    <name type="scientific">hydrothermal vent metagenome</name>
    <dbReference type="NCBI Taxonomy" id="652676"/>
    <lineage>
        <taxon>unclassified sequences</taxon>
        <taxon>metagenomes</taxon>
        <taxon>ecological metagenomes</taxon>
    </lineage>
</organism>
<dbReference type="InterPro" id="IPR050965">
    <property type="entry name" value="UPF0336/Enoyl-CoA_hydratase"/>
</dbReference>
<dbReference type="InterPro" id="IPR029069">
    <property type="entry name" value="HotDog_dom_sf"/>
</dbReference>
<keyword evidence="1" id="KW-0456">Lyase</keyword>
<dbReference type="GO" id="GO:0019171">
    <property type="term" value="F:(3R)-hydroxyacyl-[acyl-carrier-protein] dehydratase activity"/>
    <property type="evidence" value="ECO:0007669"/>
    <property type="project" value="TreeGrafter"/>
</dbReference>
<dbReference type="EMBL" id="UOEC01000042">
    <property type="protein sequence ID" value="VAV88319.1"/>
    <property type="molecule type" value="Genomic_DNA"/>
</dbReference>
<reference evidence="3" key="1">
    <citation type="submission" date="2018-06" db="EMBL/GenBank/DDBJ databases">
        <authorList>
            <person name="Zhirakovskaya E."/>
        </authorList>
    </citation>
    <scope>NUCLEOTIDE SEQUENCE</scope>
</reference>
<dbReference type="FunFam" id="3.10.129.10:FF:000042">
    <property type="entry name" value="MaoC domain protein dehydratase"/>
    <property type="match status" value="1"/>
</dbReference>
<protein>
    <recommendedName>
        <fullName evidence="2">MaoC-like domain-containing protein</fullName>
    </recommendedName>
</protein>
<name>A0A3B0R7Z7_9ZZZZ</name>
<dbReference type="InterPro" id="IPR002539">
    <property type="entry name" value="MaoC-like_dom"/>
</dbReference>
<gene>
    <name evidence="3" type="ORF">MNBD_ALPHA08-2004</name>
</gene>
<dbReference type="CDD" id="cd03449">
    <property type="entry name" value="R_hydratase"/>
    <property type="match status" value="1"/>
</dbReference>
<feature type="domain" description="MaoC-like" evidence="2">
    <location>
        <begin position="26"/>
        <end position="120"/>
    </location>
</feature>
<dbReference type="AlphaFoldDB" id="A0A3B0R7Z7"/>
<dbReference type="GO" id="GO:0006633">
    <property type="term" value="P:fatty acid biosynthetic process"/>
    <property type="evidence" value="ECO:0007669"/>
    <property type="project" value="TreeGrafter"/>
</dbReference>
<evidence type="ECO:0000256" key="1">
    <source>
        <dbReference type="ARBA" id="ARBA00023239"/>
    </source>
</evidence>
<dbReference type="PANTHER" id="PTHR43437">
    <property type="entry name" value="HYDROXYACYL-THIOESTER DEHYDRATASE TYPE 2, MITOCHONDRIAL-RELATED"/>
    <property type="match status" value="1"/>
</dbReference>
<proteinExistence type="predicted"/>
<sequence>MTQNKAYCIEDIEVGMSASFEKILGDAEIRQFADLTGDNNPVHLDDEFASGTMFKARIAHGMLTASLISNILGTKLPGTGAIYMSQSVRFRAPVFVGDSVRVTVTVTEMNEKRRTVTMKCECHVKDKLVLDGEAKAMVPSRNQS</sequence>